<organism evidence="2 3">
    <name type="scientific">Compostibacillus humi</name>
    <dbReference type="NCBI Taxonomy" id="1245525"/>
    <lineage>
        <taxon>Bacteria</taxon>
        <taxon>Bacillati</taxon>
        <taxon>Bacillota</taxon>
        <taxon>Bacilli</taxon>
        <taxon>Bacillales</taxon>
        <taxon>Bacillaceae</taxon>
        <taxon>Compostibacillus</taxon>
    </lineage>
</organism>
<feature type="transmembrane region" description="Helical" evidence="1">
    <location>
        <begin position="35"/>
        <end position="58"/>
    </location>
</feature>
<dbReference type="AlphaFoldDB" id="A0A8J2ZP70"/>
<protein>
    <submittedName>
        <fullName evidence="2">Uncharacterized protein</fullName>
    </submittedName>
</protein>
<accession>A0A8J2ZP70</accession>
<keyword evidence="1" id="KW-1133">Transmembrane helix</keyword>
<evidence type="ECO:0000256" key="1">
    <source>
        <dbReference type="SAM" id="Phobius"/>
    </source>
</evidence>
<proteinExistence type="predicted"/>
<dbReference type="EMBL" id="BMEV01000001">
    <property type="protein sequence ID" value="GGH67959.1"/>
    <property type="molecule type" value="Genomic_DNA"/>
</dbReference>
<comment type="caution">
    <text evidence="2">The sequence shown here is derived from an EMBL/GenBank/DDBJ whole genome shotgun (WGS) entry which is preliminary data.</text>
</comment>
<evidence type="ECO:0000313" key="3">
    <source>
        <dbReference type="Proteomes" id="UP000602050"/>
    </source>
</evidence>
<sequence length="106" mass="12224">MINMVWSDKNIQKIQTGIDENAYNRMTAERRGRSIKYYFIAFLGLVAGIIVSTIFRYLEIPLTADHLLSTLLGELTPLKSFFVLAVTAAVFYFFIRTVARRAQREK</sequence>
<reference evidence="2" key="2">
    <citation type="submission" date="2020-09" db="EMBL/GenBank/DDBJ databases">
        <authorList>
            <person name="Sun Q."/>
            <person name="Zhou Y."/>
        </authorList>
    </citation>
    <scope>NUCLEOTIDE SEQUENCE</scope>
    <source>
        <strain evidence="2">CGMCC 1.12360</strain>
    </source>
</reference>
<keyword evidence="1" id="KW-0472">Membrane</keyword>
<keyword evidence="1" id="KW-0812">Transmembrane</keyword>
<gene>
    <name evidence="2" type="ORF">GCM10010978_00470</name>
</gene>
<keyword evidence="3" id="KW-1185">Reference proteome</keyword>
<dbReference type="RefSeq" id="WP_188390346.1">
    <property type="nucleotide sequence ID" value="NZ_BMEV01000001.1"/>
</dbReference>
<feature type="transmembrane region" description="Helical" evidence="1">
    <location>
        <begin position="78"/>
        <end position="99"/>
    </location>
</feature>
<reference evidence="2" key="1">
    <citation type="journal article" date="2014" name="Int. J. Syst. Evol. Microbiol.">
        <title>Complete genome sequence of Corynebacterium casei LMG S-19264T (=DSM 44701T), isolated from a smear-ripened cheese.</title>
        <authorList>
            <consortium name="US DOE Joint Genome Institute (JGI-PGF)"/>
            <person name="Walter F."/>
            <person name="Albersmeier A."/>
            <person name="Kalinowski J."/>
            <person name="Ruckert C."/>
        </authorList>
    </citation>
    <scope>NUCLEOTIDE SEQUENCE</scope>
    <source>
        <strain evidence="2">CGMCC 1.12360</strain>
    </source>
</reference>
<evidence type="ECO:0000313" key="2">
    <source>
        <dbReference type="EMBL" id="GGH67959.1"/>
    </source>
</evidence>
<name>A0A8J2ZP70_9BACI</name>
<dbReference type="Proteomes" id="UP000602050">
    <property type="component" value="Unassembled WGS sequence"/>
</dbReference>